<gene>
    <name evidence="3" type="ORF">RM545_11950</name>
</gene>
<accession>A0ABU3CM24</accession>
<reference evidence="3 4" key="1">
    <citation type="submission" date="2023-09" db="EMBL/GenBank/DDBJ databases">
        <authorList>
            <person name="Rey-Velasco X."/>
        </authorList>
    </citation>
    <scope>NUCLEOTIDE SEQUENCE [LARGE SCALE GENOMIC DNA]</scope>
    <source>
        <strain evidence="3 4">F260</strain>
    </source>
</reference>
<evidence type="ECO:0000313" key="4">
    <source>
        <dbReference type="Proteomes" id="UP001245285"/>
    </source>
</evidence>
<feature type="domain" description="DUF4382" evidence="2">
    <location>
        <begin position="36"/>
        <end position="178"/>
    </location>
</feature>
<evidence type="ECO:0000256" key="1">
    <source>
        <dbReference type="SAM" id="SignalP"/>
    </source>
</evidence>
<dbReference type="PROSITE" id="PS51257">
    <property type="entry name" value="PROKAR_LIPOPROTEIN"/>
    <property type="match status" value="1"/>
</dbReference>
<keyword evidence="1" id="KW-0732">Signal</keyword>
<comment type="caution">
    <text evidence="3">The sequence shown here is derived from an EMBL/GenBank/DDBJ whole genome shotgun (WGS) entry which is preliminary data.</text>
</comment>
<dbReference type="RefSeq" id="WP_311495512.1">
    <property type="nucleotide sequence ID" value="NZ_JAVRHO010000016.1"/>
</dbReference>
<dbReference type="Gene3D" id="2.60.40.1120">
    <property type="entry name" value="Carboxypeptidase-like, regulatory domain"/>
    <property type="match status" value="1"/>
</dbReference>
<sequence length="269" mass="28526">MTLTNLKMKSALVLSFLAFTLFSCSDDDNGSAGEGKAQITVSITDAPGDYDAVFIDVQDVMIKTDMDGTDDEGWESLGDVNTGRYDLLELTGGVSQVLADVDVPAGYLGQIRLVLGTDNAIVVDGEESAIAVPSAQQSGLKLNVNQELEAGEHYAFLLDFDVEESVVRQGNGGFSLKPVIRVSAQAGASSIIGEVHPSDSRSLVRAQNASTTISAYTDLEGNFKLHGVPAGTYKITVIPDVASNLPNFEKDNVVVKAGEMVDLETLFID</sequence>
<dbReference type="Pfam" id="PF14321">
    <property type="entry name" value="DUF4382"/>
    <property type="match status" value="1"/>
</dbReference>
<dbReference type="InterPro" id="IPR025491">
    <property type="entry name" value="DUF4382"/>
</dbReference>
<feature type="signal peptide" evidence="1">
    <location>
        <begin position="1"/>
        <end position="25"/>
    </location>
</feature>
<organism evidence="3 4">
    <name type="scientific">Autumnicola lenta</name>
    <dbReference type="NCBI Taxonomy" id="3075593"/>
    <lineage>
        <taxon>Bacteria</taxon>
        <taxon>Pseudomonadati</taxon>
        <taxon>Bacteroidota</taxon>
        <taxon>Flavobacteriia</taxon>
        <taxon>Flavobacteriales</taxon>
        <taxon>Flavobacteriaceae</taxon>
        <taxon>Autumnicola</taxon>
    </lineage>
</organism>
<proteinExistence type="predicted"/>
<dbReference type="InterPro" id="IPR013784">
    <property type="entry name" value="Carb-bd-like_fold"/>
</dbReference>
<keyword evidence="4" id="KW-1185">Reference proteome</keyword>
<name>A0ABU3CM24_9FLAO</name>
<evidence type="ECO:0000313" key="3">
    <source>
        <dbReference type="EMBL" id="MDT0647404.1"/>
    </source>
</evidence>
<dbReference type="Proteomes" id="UP001245285">
    <property type="component" value="Unassembled WGS sequence"/>
</dbReference>
<dbReference type="EMBL" id="JAVRHO010000016">
    <property type="protein sequence ID" value="MDT0647404.1"/>
    <property type="molecule type" value="Genomic_DNA"/>
</dbReference>
<feature type="chain" id="PRO_5045292080" evidence="1">
    <location>
        <begin position="26"/>
        <end position="269"/>
    </location>
</feature>
<dbReference type="SUPFAM" id="SSF49452">
    <property type="entry name" value="Starch-binding domain-like"/>
    <property type="match status" value="1"/>
</dbReference>
<protein>
    <submittedName>
        <fullName evidence="3">DUF4382 domain-containing protein</fullName>
    </submittedName>
</protein>
<evidence type="ECO:0000259" key="2">
    <source>
        <dbReference type="Pfam" id="PF14321"/>
    </source>
</evidence>